<dbReference type="EMBL" id="CP033238">
    <property type="protein sequence ID" value="AZF75634.1"/>
    <property type="molecule type" value="Genomic_DNA"/>
</dbReference>
<dbReference type="EMBL" id="CP050869">
    <property type="protein sequence ID" value="QPG50284.1"/>
    <property type="molecule type" value="Genomic_DNA"/>
</dbReference>
<protein>
    <recommendedName>
        <fullName evidence="26">Thermopsin</fullName>
    </recommendedName>
</protein>
<dbReference type="GeneID" id="44128900"/>
<evidence type="ECO:0000313" key="2">
    <source>
        <dbReference type="EMBL" id="AKA73303.1"/>
    </source>
</evidence>
<dbReference type="EMBL" id="CP033236">
    <property type="protein sequence ID" value="AZF70390.1"/>
    <property type="molecule type" value="Genomic_DNA"/>
</dbReference>
<evidence type="ECO:0000256" key="1">
    <source>
        <dbReference type="SAM" id="Phobius"/>
    </source>
</evidence>
<dbReference type="EMBL" id="CP033241">
    <property type="protein sequence ID" value="AZF83488.1"/>
    <property type="molecule type" value="Genomic_DNA"/>
</dbReference>
<keyword evidence="1" id="KW-1133">Transmembrane helix</keyword>
<reference evidence="13" key="3">
    <citation type="submission" date="2016-04" db="EMBL/GenBank/DDBJ databases">
        <authorList>
            <person name="Evans L.H."/>
            <person name="Alamgir A."/>
            <person name="Owens N."/>
            <person name="Weber N.D."/>
            <person name="Virtaneva K."/>
            <person name="Barbian K."/>
            <person name="Babar A."/>
            <person name="Rosenke K."/>
        </authorList>
    </citation>
    <scope>NUCLEOTIDE SEQUENCE</scope>
    <source>
        <strain evidence="13">P1</strain>
    </source>
</reference>
<organism evidence="2 15">
    <name type="scientific">Saccharolobus solfataricus</name>
    <name type="common">Sulfolobus solfataricus</name>
    <dbReference type="NCBI Taxonomy" id="2287"/>
    <lineage>
        <taxon>Archaea</taxon>
        <taxon>Thermoproteota</taxon>
        <taxon>Thermoprotei</taxon>
        <taxon>Sulfolobales</taxon>
        <taxon>Sulfolobaceae</taxon>
        <taxon>Saccharolobus</taxon>
    </lineage>
</organism>
<evidence type="ECO:0000313" key="7">
    <source>
        <dbReference type="EMBL" id="AZF73010.1"/>
    </source>
</evidence>
<dbReference type="Proteomes" id="UP000278715">
    <property type="component" value="Chromosome"/>
</dbReference>
<dbReference type="Proteomes" id="UP000273443">
    <property type="component" value="Chromosome"/>
</dbReference>
<dbReference type="Proteomes" id="UP000033057">
    <property type="component" value="Chromosome"/>
</dbReference>
<dbReference type="KEGG" id="ssol:SULB_0956"/>
<reference evidence="17" key="2">
    <citation type="submission" date="2016-04" db="EMBL/GenBank/DDBJ databases">
        <authorList>
            <person name="Shah S.A."/>
            <person name="Garrett R.A."/>
        </authorList>
    </citation>
    <scope>NUCLEOTIDE SEQUENCE [LARGE SCALE GENOMIC DNA]</scope>
    <source>
        <strain evidence="17">ATCC 35091 / DSM 1616 / JCM 8930 / NBRC 15331 / P1</strain>
    </source>
</reference>
<proteinExistence type="predicted"/>
<evidence type="ECO:0000313" key="10">
    <source>
        <dbReference type="EMBL" id="AZF80848.1"/>
    </source>
</evidence>
<evidence type="ECO:0000313" key="8">
    <source>
        <dbReference type="EMBL" id="AZF75634.1"/>
    </source>
</evidence>
<keyword evidence="1" id="KW-0812">Transmembrane</keyword>
<dbReference type="EMBL" id="CP033235">
    <property type="protein sequence ID" value="AZF67770.1"/>
    <property type="molecule type" value="Genomic_DNA"/>
</dbReference>
<evidence type="ECO:0000313" key="16">
    <source>
        <dbReference type="Proteomes" id="UP000033106"/>
    </source>
</evidence>
<dbReference type="Proteomes" id="UP000269431">
    <property type="component" value="Chromosome"/>
</dbReference>
<dbReference type="EMBL" id="CP011057">
    <property type="protein sequence ID" value="AKA78695.1"/>
    <property type="molecule type" value="Genomic_DNA"/>
</dbReference>
<dbReference type="Proteomes" id="UP000594632">
    <property type="component" value="Chromosome"/>
</dbReference>
<evidence type="ECO:0000313" key="12">
    <source>
        <dbReference type="EMBL" id="QPG50284.1"/>
    </source>
</evidence>
<evidence type="ECO:0000313" key="6">
    <source>
        <dbReference type="EMBL" id="AZF70390.1"/>
    </source>
</evidence>
<evidence type="ECO:0000313" key="20">
    <source>
        <dbReference type="Proteomes" id="UP000273194"/>
    </source>
</evidence>
<evidence type="ECO:0000313" key="14">
    <source>
        <dbReference type="Proteomes" id="UP000033057"/>
    </source>
</evidence>
<reference evidence="2" key="5">
    <citation type="submission" date="2018-10" db="EMBL/GenBank/DDBJ databases">
        <authorList>
            <person name="McCarthy S."/>
            <person name="Gradnigo J."/>
            <person name="Johnson T."/>
            <person name="Payne S."/>
            <person name="Lipzen A."/>
            <person name="Schackwitz W."/>
            <person name="Martin J."/>
            <person name="Moriyama E."/>
            <person name="Blum P."/>
        </authorList>
    </citation>
    <scope>NUCLEOTIDE SEQUENCE</scope>
    <source>
        <strain evidence="2">SARC-B</strain>
        <strain evidence="3">SARC-C</strain>
        <strain evidence="4">SULA</strain>
    </source>
</reference>
<dbReference type="AlphaFoldDB" id="A0A0E3MD36"/>
<reference evidence="18 19" key="4">
    <citation type="journal article" date="2018" name="Proc. Natl. Acad. Sci. U.S.A.">
        <title>Nonmutational mechanism of inheritance in the Archaeon Sulfolobus solfataricus.</title>
        <authorList>
            <person name="Payne S."/>
            <person name="McCarthy S."/>
            <person name="Johnson T."/>
            <person name="North E."/>
            <person name="Blum P."/>
        </authorList>
    </citation>
    <scope>NUCLEOTIDE SEQUENCE [LARGE SCALE GENOMIC DNA]</scope>
    <source>
        <strain evidence="6 18">SARC-H</strain>
        <strain evidence="7 22">SARC-I</strain>
        <strain evidence="9 23">SARC-N</strain>
        <strain evidence="10 24">SARC-O</strain>
        <strain evidence="11 19">SUL120</strain>
        <strain evidence="5 20">SULG</strain>
        <strain evidence="8 21">SULM</strain>
    </source>
</reference>
<sequence length="386" mass="43847">MRRLSLLTLTLLFLTPLMSHGNVVIVNYSSYQIHGSEILYSYSNSSYLIQEKLTPINITSVNYILQISYFPNWTLDISTNLPNIFSIFVGNYLIWSGFETNGLTASFLIPYMNPLNLTIWVMNYPNPIPLNTIIPMGEEVVLHNGEISNLYIFKTEILKTIKLNTTLPSFFSYPSYYILTYNYTYAPVTVFNSSEGQIDIIRGINGITVLEVGLVHFNNLTFYVYNISNQRVYPAVEIVKNLVITTKGVETPFIALSSLIEDNLSLVIVNSTAALIIVNKSITYMPIHDVTIEEPSFIFMQGKFFLGYSIFVNNPGIYRFSGHYNLFNAPYVTTKGSTYFITFDKGYYFALPRSLSLSINPIPFLFAAIISSLLTILILLINKIFR</sequence>
<dbReference type="Proteomes" id="UP000076770">
    <property type="component" value="Chromosome i"/>
</dbReference>
<evidence type="ECO:0000313" key="5">
    <source>
        <dbReference type="EMBL" id="AZF67770.1"/>
    </source>
</evidence>
<dbReference type="EMBL" id="CP033239">
    <property type="protein sequence ID" value="AZF78242.1"/>
    <property type="molecule type" value="Genomic_DNA"/>
</dbReference>
<dbReference type="KEGG" id="ssof:SULC_0955"/>
<dbReference type="Proteomes" id="UP000273194">
    <property type="component" value="Chromosome"/>
</dbReference>
<name>A0A0E3MD36_SACSO</name>
<evidence type="ECO:0000313" key="18">
    <source>
        <dbReference type="Proteomes" id="UP000267993"/>
    </source>
</evidence>
<evidence type="ECO:0000313" key="3">
    <source>
        <dbReference type="EMBL" id="AKA76002.1"/>
    </source>
</evidence>
<feature type="transmembrane region" description="Helical" evidence="1">
    <location>
        <begin position="362"/>
        <end position="381"/>
    </location>
</feature>
<dbReference type="Proteomes" id="UP000033106">
    <property type="component" value="Chromosome"/>
</dbReference>
<dbReference type="EMBL" id="LT549890">
    <property type="protein sequence ID" value="SAI86826.1"/>
    <property type="molecule type" value="Genomic_DNA"/>
</dbReference>
<dbReference type="Proteomes" id="UP000267993">
    <property type="component" value="Chromosome"/>
</dbReference>
<dbReference type="KEGG" id="ssoa:SULA_0954"/>
<evidence type="ECO:0000313" key="22">
    <source>
        <dbReference type="Proteomes" id="UP000275843"/>
    </source>
</evidence>
<evidence type="ECO:0000313" key="19">
    <source>
        <dbReference type="Proteomes" id="UP000269431"/>
    </source>
</evidence>
<dbReference type="GeneID" id="1453199"/>
<evidence type="ECO:0000313" key="15">
    <source>
        <dbReference type="Proteomes" id="UP000033085"/>
    </source>
</evidence>
<gene>
    <name evidence="12" type="ORF">HFC64_11165</name>
    <name evidence="13" type="ORF">SSOP1_3272</name>
    <name evidence="4" type="ORF">SULA_0954</name>
    <name evidence="2" type="ORF">SULB_0956</name>
    <name evidence="3" type="ORF">SULC_0955</name>
    <name evidence="5" type="ORF">SULG_04680</name>
    <name evidence="6" type="ORF">SULH_04680</name>
    <name evidence="7" type="ORF">SULI_04680</name>
    <name evidence="8" type="ORF">SULM_04680</name>
    <name evidence="9" type="ORF">SULN_04680</name>
    <name evidence="10" type="ORF">SULO_04690</name>
    <name evidence="11" type="ORF">SULZ_04925</name>
</gene>
<dbReference type="OrthoDB" id="37013at2157"/>
<evidence type="ECO:0000313" key="24">
    <source>
        <dbReference type="Proteomes" id="UP000282269"/>
    </source>
</evidence>
<dbReference type="EMBL" id="CP011056">
    <property type="protein sequence ID" value="AKA76002.1"/>
    <property type="molecule type" value="Genomic_DNA"/>
</dbReference>
<evidence type="ECO:0000313" key="23">
    <source>
        <dbReference type="Proteomes" id="UP000278715"/>
    </source>
</evidence>
<dbReference type="RefSeq" id="WP_009991710.1">
    <property type="nucleotide sequence ID" value="NZ_CP011055.2"/>
</dbReference>
<evidence type="ECO:0000313" key="4">
    <source>
        <dbReference type="EMBL" id="AKA78695.1"/>
    </source>
</evidence>
<evidence type="ECO:0000313" key="13">
    <source>
        <dbReference type="EMBL" id="SAI86826.1"/>
    </source>
</evidence>
<evidence type="ECO:0000313" key="25">
    <source>
        <dbReference type="Proteomes" id="UP000594632"/>
    </source>
</evidence>
<keyword evidence="1" id="KW-0472">Membrane</keyword>
<accession>A0A0E3MD36</accession>
<evidence type="ECO:0000313" key="17">
    <source>
        <dbReference type="Proteomes" id="UP000076770"/>
    </source>
</evidence>
<dbReference type="EMBL" id="CP033240">
    <property type="protein sequence ID" value="AZF80848.1"/>
    <property type="molecule type" value="Genomic_DNA"/>
</dbReference>
<evidence type="ECO:0000313" key="21">
    <source>
        <dbReference type="Proteomes" id="UP000273443"/>
    </source>
</evidence>
<dbReference type="Proteomes" id="UP000033085">
    <property type="component" value="Chromosome"/>
</dbReference>
<reference evidence="12 25" key="6">
    <citation type="journal article" date="2020" name="Nat. Commun.">
        <title>The structures of two archaeal type IV pili illuminate evolutionary relationships.</title>
        <authorList>
            <person name="Wang F."/>
            <person name="Baquero D.P."/>
            <person name="Su Z."/>
            <person name="Beltran L.C."/>
            <person name="Prangishvili D."/>
            <person name="Krupovic M."/>
            <person name="Egelman E.H."/>
        </authorList>
    </citation>
    <scope>NUCLEOTIDE SEQUENCE [LARGE SCALE GENOMIC DNA]</scope>
    <source>
        <strain evidence="12 25">POZ149</strain>
    </source>
</reference>
<reference evidence="14 15" key="1">
    <citation type="journal article" date="2015" name="Genome Announc.">
        <title>Complete Genome Sequence of Sulfolobus solfataricus Strain 98/2 and Evolved Derivatives.</title>
        <authorList>
            <person name="McCarthy S."/>
            <person name="Gradnigo J."/>
            <person name="Johnson T."/>
            <person name="Payne S."/>
            <person name="Lipzen A."/>
            <person name="Martin J."/>
            <person name="Schackwitz W."/>
            <person name="Moriyama E."/>
            <person name="Blum P."/>
        </authorList>
    </citation>
    <scope>NUCLEOTIDE SEQUENCE [LARGE SCALE GENOMIC DNA]</scope>
    <source>
        <strain evidence="14">98/2 SULC</strain>
        <strain evidence="2">SARC-B</strain>
        <strain evidence="3">SARC-C</strain>
        <strain evidence="4 16">SULA</strain>
        <strain evidence="15">SULB</strain>
    </source>
</reference>
<dbReference type="Proteomes" id="UP000282269">
    <property type="component" value="Chromosome"/>
</dbReference>
<evidence type="ECO:0008006" key="26">
    <source>
        <dbReference type="Google" id="ProtNLM"/>
    </source>
</evidence>
<evidence type="ECO:0000313" key="11">
    <source>
        <dbReference type="EMBL" id="AZF83488.1"/>
    </source>
</evidence>
<dbReference type="Proteomes" id="UP000275843">
    <property type="component" value="Chromosome"/>
</dbReference>
<dbReference type="EMBL" id="CP011055">
    <property type="protein sequence ID" value="AKA73303.1"/>
    <property type="molecule type" value="Genomic_DNA"/>
</dbReference>
<evidence type="ECO:0000313" key="9">
    <source>
        <dbReference type="EMBL" id="AZF78242.1"/>
    </source>
</evidence>
<dbReference type="EMBL" id="CP033237">
    <property type="protein sequence ID" value="AZF73010.1"/>
    <property type="molecule type" value="Genomic_DNA"/>
</dbReference>
<dbReference type="PATRIC" id="fig|2287.6.peg.1012"/>